<dbReference type="Gene3D" id="1.20.120.1770">
    <property type="match status" value="2"/>
</dbReference>
<dbReference type="InterPro" id="IPR043205">
    <property type="entry name" value="CYB561/CYBRD1-like"/>
</dbReference>
<evidence type="ECO:0000259" key="12">
    <source>
        <dbReference type="Pfam" id="PF03188"/>
    </source>
</evidence>
<reference evidence="13 14" key="1">
    <citation type="submission" date="2019-07" db="EMBL/GenBank/DDBJ databases">
        <title>De Novo Assembly of kiwifruit Actinidia rufa.</title>
        <authorList>
            <person name="Sugita-Konishi S."/>
            <person name="Sato K."/>
            <person name="Mori E."/>
            <person name="Abe Y."/>
            <person name="Kisaki G."/>
            <person name="Hamano K."/>
            <person name="Suezawa K."/>
            <person name="Otani M."/>
            <person name="Fukuda T."/>
            <person name="Manabe T."/>
            <person name="Gomi K."/>
            <person name="Tabuchi M."/>
            <person name="Akimitsu K."/>
            <person name="Kataoka I."/>
        </authorList>
    </citation>
    <scope>NUCLEOTIDE SEQUENCE [LARGE SCALE GENOMIC DNA]</scope>
    <source>
        <strain evidence="14">cv. Fuchu</strain>
    </source>
</reference>
<evidence type="ECO:0000313" key="14">
    <source>
        <dbReference type="Proteomes" id="UP000585474"/>
    </source>
</evidence>
<keyword evidence="8 11" id="KW-1133">Transmembrane helix</keyword>
<feature type="transmembrane region" description="Helical" evidence="11">
    <location>
        <begin position="89"/>
        <end position="110"/>
    </location>
</feature>
<dbReference type="EMBL" id="BJWL01000027">
    <property type="protein sequence ID" value="GFZ18457.1"/>
    <property type="molecule type" value="Genomic_DNA"/>
</dbReference>
<evidence type="ECO:0000256" key="2">
    <source>
        <dbReference type="ARBA" id="ARBA00004141"/>
    </source>
</evidence>
<evidence type="ECO:0000256" key="10">
    <source>
        <dbReference type="ARBA" id="ARBA00023136"/>
    </source>
</evidence>
<organism evidence="13 14">
    <name type="scientific">Actinidia rufa</name>
    <dbReference type="NCBI Taxonomy" id="165716"/>
    <lineage>
        <taxon>Eukaryota</taxon>
        <taxon>Viridiplantae</taxon>
        <taxon>Streptophyta</taxon>
        <taxon>Embryophyta</taxon>
        <taxon>Tracheophyta</taxon>
        <taxon>Spermatophyta</taxon>
        <taxon>Magnoliopsida</taxon>
        <taxon>eudicotyledons</taxon>
        <taxon>Gunneridae</taxon>
        <taxon>Pentapetalae</taxon>
        <taxon>asterids</taxon>
        <taxon>Ericales</taxon>
        <taxon>Actinidiaceae</taxon>
        <taxon>Actinidia</taxon>
    </lineage>
</organism>
<evidence type="ECO:0000256" key="1">
    <source>
        <dbReference type="ARBA" id="ARBA00001970"/>
    </source>
</evidence>
<evidence type="ECO:0000256" key="3">
    <source>
        <dbReference type="ARBA" id="ARBA00022448"/>
    </source>
</evidence>
<evidence type="ECO:0000256" key="7">
    <source>
        <dbReference type="ARBA" id="ARBA00022982"/>
    </source>
</evidence>
<comment type="caution">
    <text evidence="13">The sequence shown here is derived from an EMBL/GenBank/DDBJ whole genome shotgun (WGS) entry which is preliminary data.</text>
</comment>
<dbReference type="AlphaFoldDB" id="A0A7J0H5S9"/>
<feature type="transmembrane region" description="Helical" evidence="11">
    <location>
        <begin position="359"/>
        <end position="380"/>
    </location>
</feature>
<sequence length="397" mass="44312">MPAPSGTFLAPMVAAGGGRYQGTVVVVACVGGCRRWNVVGGFVEKWVGVLRHELGLHGATSVVHGDWVHSHQWRRWLPGSRNLKKSVHLCLQGVALACGIFGIWTIWTKFQGQDGIVANFFSLHSWMGLFSISLFGAQPLQSVTTDRMNWPMRRGTDWMHLTFSWAEELALEALVLVLDVRLLDLDELDLELEGLRAGLGVTNTKIEWMKLENQWFRMKMRNIDLCSGGCVDAERKSKIKTVDSSYWCCSHFYLAKIDLCQLWLLDRAPTQGTRPSLLNDDSLISVLALALPGLWLMGFLSFWHRSETRSIRVRILPWHVFLGLYTYGLAVVTAETGLLEKLTFLQMNRNVLKHSTESMVVNGLGLGLALLSGIVILAAVSPKHQASHAVAKTIYSK</sequence>
<keyword evidence="14" id="KW-1185">Reference proteome</keyword>
<feature type="domain" description="Cytochrome b561" evidence="12">
    <location>
        <begin position="290"/>
        <end position="344"/>
    </location>
</feature>
<feature type="transmembrane region" description="Helical" evidence="11">
    <location>
        <begin position="116"/>
        <end position="137"/>
    </location>
</feature>
<evidence type="ECO:0000256" key="4">
    <source>
        <dbReference type="ARBA" id="ARBA00022617"/>
    </source>
</evidence>
<evidence type="ECO:0000256" key="6">
    <source>
        <dbReference type="ARBA" id="ARBA00022723"/>
    </source>
</evidence>
<protein>
    <submittedName>
        <fullName evidence="13">Cytochrome b561/ferric reductase transmembrane protein family</fullName>
    </submittedName>
</protein>
<evidence type="ECO:0000256" key="8">
    <source>
        <dbReference type="ARBA" id="ARBA00022989"/>
    </source>
</evidence>
<keyword evidence="10 11" id="KW-0472">Membrane</keyword>
<dbReference type="PANTHER" id="PTHR10106">
    <property type="entry name" value="CYTOCHROME B561-RELATED"/>
    <property type="match status" value="1"/>
</dbReference>
<evidence type="ECO:0000256" key="11">
    <source>
        <dbReference type="SAM" id="Phobius"/>
    </source>
</evidence>
<evidence type="ECO:0000256" key="9">
    <source>
        <dbReference type="ARBA" id="ARBA00023004"/>
    </source>
</evidence>
<evidence type="ECO:0000313" key="13">
    <source>
        <dbReference type="EMBL" id="GFZ18457.1"/>
    </source>
</evidence>
<dbReference type="GO" id="GO:0016020">
    <property type="term" value="C:membrane"/>
    <property type="evidence" value="ECO:0007669"/>
    <property type="project" value="UniProtKB-SubCell"/>
</dbReference>
<keyword evidence="9" id="KW-0408">Iron</keyword>
<feature type="domain" description="Cytochrome b561" evidence="12">
    <location>
        <begin position="76"/>
        <end position="144"/>
    </location>
</feature>
<name>A0A7J0H5S9_9ERIC</name>
<keyword evidence="6" id="KW-0479">Metal-binding</keyword>
<dbReference type="Pfam" id="PF03188">
    <property type="entry name" value="Cytochrom_B561"/>
    <property type="match status" value="2"/>
</dbReference>
<keyword evidence="4" id="KW-0349">Heme</keyword>
<keyword evidence="7" id="KW-0249">Electron transport</keyword>
<dbReference type="OrthoDB" id="907479at2759"/>
<dbReference type="PANTHER" id="PTHR10106:SF41">
    <property type="entry name" value="TRANSMEMBRANE ASCORBATE FERRIREDUCTASE 4-RELATED"/>
    <property type="match status" value="1"/>
</dbReference>
<keyword evidence="3" id="KW-0813">Transport</keyword>
<proteinExistence type="predicted"/>
<dbReference type="Proteomes" id="UP000585474">
    <property type="component" value="Unassembled WGS sequence"/>
</dbReference>
<feature type="transmembrane region" description="Helical" evidence="11">
    <location>
        <begin position="283"/>
        <end position="303"/>
    </location>
</feature>
<evidence type="ECO:0000256" key="5">
    <source>
        <dbReference type="ARBA" id="ARBA00022692"/>
    </source>
</evidence>
<feature type="transmembrane region" description="Helical" evidence="11">
    <location>
        <begin position="315"/>
        <end position="339"/>
    </location>
</feature>
<dbReference type="GO" id="GO:0046872">
    <property type="term" value="F:metal ion binding"/>
    <property type="evidence" value="ECO:0007669"/>
    <property type="project" value="UniProtKB-KW"/>
</dbReference>
<dbReference type="InterPro" id="IPR006593">
    <property type="entry name" value="Cyt_b561/ferric_Rdtase_TM"/>
</dbReference>
<gene>
    <name evidence="13" type="ORF">Acr_27g0001960</name>
</gene>
<dbReference type="GO" id="GO:0016491">
    <property type="term" value="F:oxidoreductase activity"/>
    <property type="evidence" value="ECO:0007669"/>
    <property type="project" value="InterPro"/>
</dbReference>
<accession>A0A7J0H5S9</accession>
<comment type="cofactor">
    <cofactor evidence="1">
        <name>heme b</name>
        <dbReference type="ChEBI" id="CHEBI:60344"/>
    </cofactor>
</comment>
<keyword evidence="5 11" id="KW-0812">Transmembrane</keyword>
<comment type="subcellular location">
    <subcellularLocation>
        <location evidence="2">Membrane</location>
        <topology evidence="2">Multi-pass membrane protein</topology>
    </subcellularLocation>
</comment>